<dbReference type="EC" id="3.6.3.19" evidence="12"/>
<dbReference type="Gene3D" id="2.40.50.100">
    <property type="match status" value="1"/>
</dbReference>
<name>A0A1Y5TH41_9RHOB</name>
<dbReference type="SUPFAM" id="SSF52540">
    <property type="entry name" value="P-loop containing nucleoside triphosphate hydrolases"/>
    <property type="match status" value="1"/>
</dbReference>
<dbReference type="InterPro" id="IPR011868">
    <property type="entry name" value="ModC_ABC_ATP-bd"/>
</dbReference>
<dbReference type="InterPro" id="IPR050334">
    <property type="entry name" value="Molybdenum_import_ModC"/>
</dbReference>
<dbReference type="SMART" id="SM00382">
    <property type="entry name" value="AAA"/>
    <property type="match status" value="1"/>
</dbReference>
<dbReference type="GO" id="GO:0016020">
    <property type="term" value="C:membrane"/>
    <property type="evidence" value="ECO:0007669"/>
    <property type="project" value="InterPro"/>
</dbReference>
<evidence type="ECO:0000313" key="12">
    <source>
        <dbReference type="EMBL" id="SLN61924.1"/>
    </source>
</evidence>
<keyword evidence="13" id="KW-1185">Reference proteome</keyword>
<evidence type="ECO:0000256" key="7">
    <source>
        <dbReference type="ARBA" id="ARBA00022967"/>
    </source>
</evidence>
<dbReference type="PROSITE" id="PS00211">
    <property type="entry name" value="ABC_TRANSPORTER_1"/>
    <property type="match status" value="1"/>
</dbReference>
<dbReference type="GO" id="GO:0005524">
    <property type="term" value="F:ATP binding"/>
    <property type="evidence" value="ECO:0007669"/>
    <property type="project" value="UniProtKB-KW"/>
</dbReference>
<feature type="domain" description="ABC transporter" evidence="10">
    <location>
        <begin position="1"/>
        <end position="231"/>
    </location>
</feature>
<keyword evidence="3 9" id="KW-0500">Molybdenum</keyword>
<feature type="domain" description="Mop" evidence="11">
    <location>
        <begin position="290"/>
        <end position="356"/>
    </location>
</feature>
<dbReference type="PANTHER" id="PTHR43514:SF4">
    <property type="entry name" value="ABC TRANSPORTER I FAMILY MEMBER 10"/>
    <property type="match status" value="1"/>
</dbReference>
<keyword evidence="5" id="KW-0547">Nucleotide-binding</keyword>
<dbReference type="InterPro" id="IPR017871">
    <property type="entry name" value="ABC_transporter-like_CS"/>
</dbReference>
<keyword evidence="1" id="KW-0813">Transport</keyword>
<evidence type="ECO:0000256" key="5">
    <source>
        <dbReference type="ARBA" id="ARBA00022741"/>
    </source>
</evidence>
<dbReference type="GO" id="GO:0015098">
    <property type="term" value="F:molybdate ion transmembrane transporter activity"/>
    <property type="evidence" value="ECO:0007669"/>
    <property type="project" value="InterPro"/>
</dbReference>
<dbReference type="InterPro" id="IPR003593">
    <property type="entry name" value="AAA+_ATPase"/>
</dbReference>
<dbReference type="OrthoDB" id="9802264at2"/>
<evidence type="ECO:0000256" key="2">
    <source>
        <dbReference type="ARBA" id="ARBA00022475"/>
    </source>
</evidence>
<dbReference type="AlphaFoldDB" id="A0A1Y5TH41"/>
<accession>A0A1Y5TH41</accession>
<evidence type="ECO:0000256" key="3">
    <source>
        <dbReference type="ARBA" id="ARBA00022505"/>
    </source>
</evidence>
<proteinExistence type="predicted"/>
<dbReference type="InterPro" id="IPR027417">
    <property type="entry name" value="P-loop_NTPase"/>
</dbReference>
<keyword evidence="2" id="KW-1003">Cell membrane</keyword>
<evidence type="ECO:0000256" key="6">
    <source>
        <dbReference type="ARBA" id="ARBA00022840"/>
    </source>
</evidence>
<dbReference type="PROSITE" id="PS50893">
    <property type="entry name" value="ABC_TRANSPORTER_2"/>
    <property type="match status" value="1"/>
</dbReference>
<dbReference type="Gene3D" id="3.40.50.300">
    <property type="entry name" value="P-loop containing nucleotide triphosphate hydrolases"/>
    <property type="match status" value="1"/>
</dbReference>
<organism evidence="12 13">
    <name type="scientific">Pseudoruegeria aquimaris</name>
    <dbReference type="NCBI Taxonomy" id="393663"/>
    <lineage>
        <taxon>Bacteria</taxon>
        <taxon>Pseudomonadati</taxon>
        <taxon>Pseudomonadota</taxon>
        <taxon>Alphaproteobacteria</taxon>
        <taxon>Rhodobacterales</taxon>
        <taxon>Roseobacteraceae</taxon>
        <taxon>Pseudoruegeria</taxon>
    </lineage>
</organism>
<dbReference type="Proteomes" id="UP000193409">
    <property type="component" value="Unassembled WGS sequence"/>
</dbReference>
<keyword evidence="4" id="KW-0997">Cell inner membrane</keyword>
<dbReference type="NCBIfam" id="TIGR02142">
    <property type="entry name" value="modC_ABC"/>
    <property type="match status" value="1"/>
</dbReference>
<evidence type="ECO:0000259" key="10">
    <source>
        <dbReference type="PROSITE" id="PS50893"/>
    </source>
</evidence>
<dbReference type="SUPFAM" id="SSF50331">
    <property type="entry name" value="MOP-like"/>
    <property type="match status" value="1"/>
</dbReference>
<dbReference type="PANTHER" id="PTHR43514">
    <property type="entry name" value="ABC TRANSPORTER I FAMILY MEMBER 10"/>
    <property type="match status" value="1"/>
</dbReference>
<evidence type="ECO:0000256" key="1">
    <source>
        <dbReference type="ARBA" id="ARBA00022448"/>
    </source>
</evidence>
<sequence>MLNVDIRHDFPAIRLNIRFEAPEGITVLLGRSGSGKTSVINAVAGILRPREGKISLGERVLQDSARGAWLPPRERNLGYVFQESRLFPHLSVRDNLLYGARRRGLGIPAEFQELLQLLDIAQLVDRRPAGLSGGERQRVAIGRAMLAQPRMLLMDEPMAALDEARKAELLPYIERLSKGRNVPVLYVTHNIAEAARLADTIVVIDGGQVAASGPAGDILADPEVAPVLGVRAAGAIVQGRVVQVHGDGLTEVAVDGGRLYLPGCDAAPGESIRLRVEAQDVMIALERPVGVSALNILPVTVSAVKSGQGPGSLIQLANGGMRLLARVTKRSEAALGLRVGLPCYAVLKSVSVAREGLHRVGGDRPG</sequence>
<keyword evidence="6 12" id="KW-0067">ATP-binding</keyword>
<dbReference type="GO" id="GO:0016887">
    <property type="term" value="F:ATP hydrolysis activity"/>
    <property type="evidence" value="ECO:0007669"/>
    <property type="project" value="InterPro"/>
</dbReference>
<dbReference type="GO" id="GO:0140359">
    <property type="term" value="F:ABC-type transporter activity"/>
    <property type="evidence" value="ECO:0007669"/>
    <property type="project" value="InterPro"/>
</dbReference>
<dbReference type="PROSITE" id="PS51866">
    <property type="entry name" value="MOP"/>
    <property type="match status" value="1"/>
</dbReference>
<dbReference type="RefSeq" id="WP_085869758.1">
    <property type="nucleotide sequence ID" value="NZ_FWFQ01000031.1"/>
</dbReference>
<dbReference type="Pfam" id="PF00005">
    <property type="entry name" value="ABC_tran"/>
    <property type="match status" value="1"/>
</dbReference>
<dbReference type="InterPro" id="IPR003439">
    <property type="entry name" value="ABC_transporter-like_ATP-bd"/>
</dbReference>
<evidence type="ECO:0000256" key="4">
    <source>
        <dbReference type="ARBA" id="ARBA00022519"/>
    </source>
</evidence>
<keyword evidence="7" id="KW-1278">Translocase</keyword>
<reference evidence="12 13" key="1">
    <citation type="submission" date="2017-03" db="EMBL/GenBank/DDBJ databases">
        <authorList>
            <person name="Afonso C.L."/>
            <person name="Miller P.J."/>
            <person name="Scott M.A."/>
            <person name="Spackman E."/>
            <person name="Goraichik I."/>
            <person name="Dimitrov K.M."/>
            <person name="Suarez D.L."/>
            <person name="Swayne D.E."/>
        </authorList>
    </citation>
    <scope>NUCLEOTIDE SEQUENCE [LARGE SCALE GENOMIC DNA]</scope>
    <source>
        <strain evidence="12 13">CECT 7680</strain>
    </source>
</reference>
<evidence type="ECO:0000256" key="8">
    <source>
        <dbReference type="ARBA" id="ARBA00023136"/>
    </source>
</evidence>
<evidence type="ECO:0000259" key="11">
    <source>
        <dbReference type="PROSITE" id="PS51866"/>
    </source>
</evidence>
<keyword evidence="12" id="KW-0378">Hydrolase</keyword>
<protein>
    <submittedName>
        <fullName evidence="12">Maltose/maltodextrin import ATP-binding protein MalK</fullName>
        <ecNumber evidence="12">3.6.3.19</ecNumber>
    </submittedName>
</protein>
<evidence type="ECO:0000256" key="9">
    <source>
        <dbReference type="PROSITE-ProRule" id="PRU01213"/>
    </source>
</evidence>
<dbReference type="EMBL" id="FWFQ01000031">
    <property type="protein sequence ID" value="SLN61924.1"/>
    <property type="molecule type" value="Genomic_DNA"/>
</dbReference>
<dbReference type="InterPro" id="IPR008995">
    <property type="entry name" value="Mo/tungstate-bd_C_term_dom"/>
</dbReference>
<evidence type="ECO:0000313" key="13">
    <source>
        <dbReference type="Proteomes" id="UP000193409"/>
    </source>
</evidence>
<dbReference type="Pfam" id="PF03459">
    <property type="entry name" value="TOBE"/>
    <property type="match status" value="1"/>
</dbReference>
<dbReference type="InterPro" id="IPR004606">
    <property type="entry name" value="Mop_domain"/>
</dbReference>
<dbReference type="InterPro" id="IPR005116">
    <property type="entry name" value="Transp-assoc_OB_typ1"/>
</dbReference>
<keyword evidence="8" id="KW-0472">Membrane</keyword>
<gene>
    <name evidence="12" type="primary">malK_7</name>
    <name evidence="12" type="ORF">PSA7680_03268</name>
</gene>